<dbReference type="RefSeq" id="WP_089683652.1">
    <property type="nucleotide sequence ID" value="NZ_FNFO01000006.1"/>
</dbReference>
<dbReference type="Gene3D" id="3.40.390.10">
    <property type="entry name" value="Collagenase (Catalytic Domain)"/>
    <property type="match status" value="1"/>
</dbReference>
<dbReference type="Proteomes" id="UP000198510">
    <property type="component" value="Unassembled WGS sequence"/>
</dbReference>
<protein>
    <submittedName>
        <fullName evidence="2">Pre-peptidase C-terminal domain-containing protein</fullName>
    </submittedName>
</protein>
<dbReference type="Gene3D" id="2.60.120.380">
    <property type="match status" value="1"/>
</dbReference>
<dbReference type="Pfam" id="PF01400">
    <property type="entry name" value="Astacin"/>
    <property type="match status" value="1"/>
</dbReference>
<gene>
    <name evidence="2" type="ORF">SAMN05421823_10638</name>
</gene>
<dbReference type="InterPro" id="IPR024079">
    <property type="entry name" value="MetalloPept_cat_dom_sf"/>
</dbReference>
<dbReference type="Pfam" id="PF04151">
    <property type="entry name" value="PPC"/>
    <property type="match status" value="1"/>
</dbReference>
<dbReference type="InterPro" id="IPR001506">
    <property type="entry name" value="Peptidase_M12A"/>
</dbReference>
<sequence>MAQTDKVCFDRILPGDLRKPLTGPMLSLGIGPTRAAFQIAKLWPNGSTLHFRFLGGTAAQQAQVQQYSVEWTQYANLTFVFDNAVDAQIRIAFNDDGAWSYIGTDALSIPADQPTMNFGWLDQGVILHEFGHMLGMIHEHQNPRDNPIEWNKPVVNTALSGPPNFWNQTTIDHNLYEKYETSQINGSTFDPDSIMLYSFPAEWTLNGFHTDPNEQLSDLDRQFAELVYPNAVPTAPVELPVFEGATQAEIGQPGEEDLFSFQAKRAGRYTVETSGSTDVVMTLFGPTGDLLAQDDDSGTGRNARIVSELIPGTYTVQVRHYNTSNGTGTYGIKVEKE</sequence>
<reference evidence="2 3" key="1">
    <citation type="submission" date="2016-10" db="EMBL/GenBank/DDBJ databases">
        <authorList>
            <person name="de Groot N.N."/>
        </authorList>
    </citation>
    <scope>NUCLEOTIDE SEQUENCE [LARGE SCALE GENOMIC DNA]</scope>
    <source>
        <strain evidence="2 3">DSM 25186</strain>
    </source>
</reference>
<proteinExistence type="predicted"/>
<organism evidence="2 3">
    <name type="scientific">Catalinimonas alkaloidigena</name>
    <dbReference type="NCBI Taxonomy" id="1075417"/>
    <lineage>
        <taxon>Bacteria</taxon>
        <taxon>Pseudomonadati</taxon>
        <taxon>Bacteroidota</taxon>
        <taxon>Cytophagia</taxon>
        <taxon>Cytophagales</taxon>
        <taxon>Catalimonadaceae</taxon>
        <taxon>Catalinimonas</taxon>
    </lineage>
</organism>
<dbReference type="SUPFAM" id="SSF55486">
    <property type="entry name" value="Metalloproteases ('zincins'), catalytic domain"/>
    <property type="match status" value="1"/>
</dbReference>
<name>A0A1G9K4L3_9BACT</name>
<dbReference type="InterPro" id="IPR006026">
    <property type="entry name" value="Peptidase_Metallo"/>
</dbReference>
<dbReference type="PANTHER" id="PTHR10127">
    <property type="entry name" value="DISCOIDIN, CUB, EGF, LAMININ , AND ZINC METALLOPROTEASE DOMAIN CONTAINING"/>
    <property type="match status" value="1"/>
</dbReference>
<keyword evidence="3" id="KW-1185">Reference proteome</keyword>
<dbReference type="SMART" id="SM00235">
    <property type="entry name" value="ZnMc"/>
    <property type="match status" value="1"/>
</dbReference>
<dbReference type="GO" id="GO:0008270">
    <property type="term" value="F:zinc ion binding"/>
    <property type="evidence" value="ECO:0007669"/>
    <property type="project" value="InterPro"/>
</dbReference>
<dbReference type="GO" id="GO:0006508">
    <property type="term" value="P:proteolysis"/>
    <property type="evidence" value="ECO:0007669"/>
    <property type="project" value="InterPro"/>
</dbReference>
<evidence type="ECO:0000313" key="2">
    <source>
        <dbReference type="EMBL" id="SDL44295.1"/>
    </source>
</evidence>
<dbReference type="GO" id="GO:0004222">
    <property type="term" value="F:metalloendopeptidase activity"/>
    <property type="evidence" value="ECO:0007669"/>
    <property type="project" value="InterPro"/>
</dbReference>
<evidence type="ECO:0000259" key="1">
    <source>
        <dbReference type="SMART" id="SM00235"/>
    </source>
</evidence>
<dbReference type="AlphaFoldDB" id="A0A1G9K4L3"/>
<accession>A0A1G9K4L3</accession>
<feature type="domain" description="Peptidase metallopeptidase" evidence="1">
    <location>
        <begin position="39"/>
        <end position="178"/>
    </location>
</feature>
<dbReference type="EMBL" id="FNFO01000006">
    <property type="protein sequence ID" value="SDL44295.1"/>
    <property type="molecule type" value="Genomic_DNA"/>
</dbReference>
<dbReference type="SUPFAM" id="SSF89260">
    <property type="entry name" value="Collagen-binding domain"/>
    <property type="match status" value="1"/>
</dbReference>
<dbReference type="InterPro" id="IPR007280">
    <property type="entry name" value="Peptidase_C_arc/bac"/>
</dbReference>
<evidence type="ECO:0000313" key="3">
    <source>
        <dbReference type="Proteomes" id="UP000198510"/>
    </source>
</evidence>
<dbReference type="PANTHER" id="PTHR10127:SF850">
    <property type="entry name" value="METALLOENDOPEPTIDASE"/>
    <property type="match status" value="1"/>
</dbReference>
<dbReference type="OrthoDB" id="3669864at2"/>